<dbReference type="GO" id="GO:0005737">
    <property type="term" value="C:cytoplasm"/>
    <property type="evidence" value="ECO:0007669"/>
    <property type="project" value="TreeGrafter"/>
</dbReference>
<dbReference type="GO" id="GO:0016853">
    <property type="term" value="F:isomerase activity"/>
    <property type="evidence" value="ECO:0007669"/>
    <property type="project" value="TreeGrafter"/>
</dbReference>
<evidence type="ECO:0000256" key="2">
    <source>
        <dbReference type="PIRSR" id="PIRSR016184-1"/>
    </source>
</evidence>
<dbReference type="Pfam" id="PF02567">
    <property type="entry name" value="PhzC-PhzF"/>
    <property type="match status" value="1"/>
</dbReference>
<dbReference type="InterPro" id="IPR003719">
    <property type="entry name" value="Phenazine_PhzF-like"/>
</dbReference>
<keyword evidence="4" id="KW-1185">Reference proteome</keyword>
<dbReference type="Gene3D" id="3.10.310.10">
    <property type="entry name" value="Diaminopimelate Epimerase, Chain A, domain 1"/>
    <property type="match status" value="2"/>
</dbReference>
<protein>
    <submittedName>
        <fullName evidence="3">PhzF family phenazine biosynthesis protein</fullName>
    </submittedName>
</protein>
<dbReference type="PANTHER" id="PTHR13774:SF32">
    <property type="entry name" value="ANTISENSE-ENHANCING SEQUENCE 1"/>
    <property type="match status" value="1"/>
</dbReference>
<dbReference type="AlphaFoldDB" id="A0A4Y6U9P5"/>
<dbReference type="PANTHER" id="PTHR13774">
    <property type="entry name" value="PHENAZINE BIOSYNTHESIS PROTEIN"/>
    <property type="match status" value="1"/>
</dbReference>
<evidence type="ECO:0000313" key="3">
    <source>
        <dbReference type="EMBL" id="QDH13278.1"/>
    </source>
</evidence>
<dbReference type="KEGG" id="swf:E3E12_02620"/>
<accession>A0A4Y6U9P5</accession>
<dbReference type="RefSeq" id="WP_141442939.1">
    <property type="nucleotide sequence ID" value="NZ_CP038231.1"/>
</dbReference>
<reference evidence="3 4" key="1">
    <citation type="submission" date="2019-03" db="EMBL/GenBank/DDBJ databases">
        <title>The complete genome sequence of Swingsia_sp. F3b2 LMG30590(T).</title>
        <authorList>
            <person name="Chua K.-O."/>
            <person name="Chan K.-G."/>
            <person name="See-Too W.-S."/>
        </authorList>
    </citation>
    <scope>NUCLEOTIDE SEQUENCE [LARGE SCALE GENOMIC DNA]</scope>
    <source>
        <strain evidence="3 4">F3b2</strain>
    </source>
</reference>
<evidence type="ECO:0000313" key="4">
    <source>
        <dbReference type="Proteomes" id="UP000318709"/>
    </source>
</evidence>
<dbReference type="SUPFAM" id="SSF54506">
    <property type="entry name" value="Diaminopimelate epimerase-like"/>
    <property type="match status" value="1"/>
</dbReference>
<dbReference type="Proteomes" id="UP000318709">
    <property type="component" value="Chromosome"/>
</dbReference>
<proteinExistence type="inferred from homology"/>
<dbReference type="PIRSF" id="PIRSF016184">
    <property type="entry name" value="PhzC_PhzF"/>
    <property type="match status" value="1"/>
</dbReference>
<organism evidence="3 4">
    <name type="scientific">Formicincola oecophyllae</name>
    <dbReference type="NCBI Taxonomy" id="2558361"/>
    <lineage>
        <taxon>Bacteria</taxon>
        <taxon>Pseudomonadati</taxon>
        <taxon>Pseudomonadota</taxon>
        <taxon>Alphaproteobacteria</taxon>
        <taxon>Acetobacterales</taxon>
        <taxon>Acetobacteraceae</taxon>
        <taxon>Formicincola</taxon>
    </lineage>
</organism>
<sequence>MKPYTVVDAFSALPFQGNPVGVVLDAAGLTDTTMQAMARWTNLSETTFVLPPRHEQADYRLRIFTPRSELPFAGHPTLGTAHALVEAGLIKPESGKIIQECQQGLINITVEGPVDSQIYTLELPRPSSTTLTSHERMELEAILGAPILPNPLPARLDVGAVWAVAQVADVAALLNMQPDFQRMQLFAQQLGLTGVSVFANHGSNSANVEVRSFAPSCGVVEDPVCGSGNGCVAAFRFQHGLVPANHYEATQGQKLGRSGRLFLHMTPSGAIRLGGHCTTSLKGHLAMPSNLA</sequence>
<comment type="similarity">
    <text evidence="1">Belongs to the PhzF family.</text>
</comment>
<dbReference type="NCBIfam" id="TIGR00654">
    <property type="entry name" value="PhzF_family"/>
    <property type="match status" value="1"/>
</dbReference>
<dbReference type="EMBL" id="CP038231">
    <property type="protein sequence ID" value="QDH13278.1"/>
    <property type="molecule type" value="Genomic_DNA"/>
</dbReference>
<gene>
    <name evidence="3" type="ORF">E3E12_02620</name>
</gene>
<feature type="active site" evidence="2">
    <location>
        <position position="45"/>
    </location>
</feature>
<name>A0A4Y6U9P5_9PROT</name>
<dbReference type="OrthoDB" id="9788221at2"/>
<evidence type="ECO:0000256" key="1">
    <source>
        <dbReference type="ARBA" id="ARBA00008270"/>
    </source>
</evidence>